<feature type="domain" description="Polysaccharide chain length determinant N-terminal" evidence="8">
    <location>
        <begin position="10"/>
        <end position="79"/>
    </location>
</feature>
<reference evidence="10 12" key="2">
    <citation type="submission" date="2017-06" db="EMBL/GenBank/DDBJ databases">
        <authorList>
            <consortium name="Pathogen Informatics"/>
        </authorList>
    </citation>
    <scope>NUCLEOTIDE SEQUENCE [LARGE SCALE GENOMIC DNA]</scope>
    <source>
        <strain evidence="10 12">NCTC12947</strain>
    </source>
</reference>
<dbReference type="KEGG" id="chg:AXF12_05300"/>
<feature type="coiled-coil region" evidence="6">
    <location>
        <begin position="227"/>
        <end position="261"/>
    </location>
</feature>
<evidence type="ECO:0000256" key="7">
    <source>
        <dbReference type="SAM" id="Phobius"/>
    </source>
</evidence>
<keyword evidence="11" id="KW-1185">Reference proteome</keyword>
<dbReference type="EMBL" id="CP014227">
    <property type="protein sequence ID" value="AMD84984.1"/>
    <property type="molecule type" value="Genomic_DNA"/>
</dbReference>
<feature type="transmembrane region" description="Helical" evidence="7">
    <location>
        <begin position="28"/>
        <end position="46"/>
    </location>
</feature>
<keyword evidence="6" id="KW-0175">Coiled coil</keyword>
<evidence type="ECO:0000313" key="11">
    <source>
        <dbReference type="Proteomes" id="UP000065822"/>
    </source>
</evidence>
<dbReference type="Proteomes" id="UP000215539">
    <property type="component" value="Chromosome 1"/>
</dbReference>
<evidence type="ECO:0000313" key="12">
    <source>
        <dbReference type="Proteomes" id="UP000215539"/>
    </source>
</evidence>
<evidence type="ECO:0000259" key="8">
    <source>
        <dbReference type="Pfam" id="PF02706"/>
    </source>
</evidence>
<dbReference type="EMBL" id="LT906449">
    <property type="protein sequence ID" value="SNV05958.1"/>
    <property type="molecule type" value="Genomic_DNA"/>
</dbReference>
<evidence type="ECO:0000256" key="3">
    <source>
        <dbReference type="ARBA" id="ARBA00022692"/>
    </source>
</evidence>
<dbReference type="Pfam" id="PF02706">
    <property type="entry name" value="Wzz"/>
    <property type="match status" value="1"/>
</dbReference>
<dbReference type="InterPro" id="IPR050445">
    <property type="entry name" value="Bact_polysacc_biosynth/exp"/>
</dbReference>
<dbReference type="InterPro" id="IPR003856">
    <property type="entry name" value="LPS_length_determ_N"/>
</dbReference>
<name>A0AAX2GY77_9FLAO</name>
<keyword evidence="5 7" id="KW-0472">Membrane</keyword>
<dbReference type="PANTHER" id="PTHR32309">
    <property type="entry name" value="TYROSINE-PROTEIN KINASE"/>
    <property type="match status" value="1"/>
</dbReference>
<protein>
    <submittedName>
        <fullName evidence="10">LPS O-antigen length regulator</fullName>
    </submittedName>
</protein>
<keyword evidence="2" id="KW-1003">Cell membrane</keyword>
<dbReference type="GO" id="GO:0005886">
    <property type="term" value="C:plasma membrane"/>
    <property type="evidence" value="ECO:0007669"/>
    <property type="project" value="UniProtKB-SubCell"/>
</dbReference>
<dbReference type="RefSeq" id="WP_066428978.1">
    <property type="nucleotide sequence ID" value="NZ_CP014227.1"/>
</dbReference>
<dbReference type="Proteomes" id="UP000065822">
    <property type="component" value="Chromosome"/>
</dbReference>
<dbReference type="GO" id="GO:0004713">
    <property type="term" value="F:protein tyrosine kinase activity"/>
    <property type="evidence" value="ECO:0007669"/>
    <property type="project" value="TreeGrafter"/>
</dbReference>
<evidence type="ECO:0000256" key="5">
    <source>
        <dbReference type="ARBA" id="ARBA00023136"/>
    </source>
</evidence>
<evidence type="ECO:0000256" key="6">
    <source>
        <dbReference type="SAM" id="Coils"/>
    </source>
</evidence>
<keyword evidence="3 7" id="KW-0812">Transmembrane</keyword>
<dbReference type="PANTHER" id="PTHR32309:SF13">
    <property type="entry name" value="FERRIC ENTEROBACTIN TRANSPORT PROTEIN FEPE"/>
    <property type="match status" value="1"/>
</dbReference>
<accession>A0AAX2GY77</accession>
<evidence type="ECO:0000256" key="4">
    <source>
        <dbReference type="ARBA" id="ARBA00022989"/>
    </source>
</evidence>
<proteinExistence type="predicted"/>
<organism evidence="10 12">
    <name type="scientific">Capnocytophaga haemolytica</name>
    <dbReference type="NCBI Taxonomy" id="45243"/>
    <lineage>
        <taxon>Bacteria</taxon>
        <taxon>Pseudomonadati</taxon>
        <taxon>Bacteroidota</taxon>
        <taxon>Flavobacteriia</taxon>
        <taxon>Flavobacteriales</taxon>
        <taxon>Flavobacteriaceae</taxon>
        <taxon>Capnocytophaga</taxon>
    </lineage>
</organism>
<gene>
    <name evidence="9" type="ORF">AXF12_05300</name>
    <name evidence="10" type="ORF">SAMEA44541418_00665</name>
</gene>
<evidence type="ECO:0000256" key="2">
    <source>
        <dbReference type="ARBA" id="ARBA00022475"/>
    </source>
</evidence>
<evidence type="ECO:0000313" key="9">
    <source>
        <dbReference type="EMBL" id="AMD84984.1"/>
    </source>
</evidence>
<comment type="subcellular location">
    <subcellularLocation>
        <location evidence="1">Cell membrane</location>
        <topology evidence="1">Multi-pass membrane protein</topology>
    </subcellularLocation>
</comment>
<feature type="transmembrane region" description="Helical" evidence="7">
    <location>
        <begin position="325"/>
        <end position="345"/>
    </location>
</feature>
<evidence type="ECO:0000313" key="10">
    <source>
        <dbReference type="EMBL" id="SNV05958.1"/>
    </source>
</evidence>
<sequence>MNNSHTHQEDEIDLVAIFRKLSKSKKSIIWTTAIFMAVGLVFALFADRKYEATTLMIYNMPKKKEVSGLTAIASLSGVRLKDEDEEALDPKILEKIVGSTPFQMKIAKTPLTFQKLGKKLTYEDYVLHYNSLGVVDYILNPLLLFSGSGQTSQEMVLTDLDSVNILTVDKQTQKVIDRISHELSFSFKEREGGYFEMKYKMGSPLPAAQMLLSAQQELQRRLTEFRVGRAERQLLFLEKEYQEIEQDFLMKQALLERYKKENKAYDSLPIGKRQQLETDYNLAYGLYAEVKKQIATQRILLKDIESPLTVIEPVKVPSDSKSNRGLIFILFAITGLVISVCRALITDYIKQVKERENHT</sequence>
<dbReference type="AlphaFoldDB" id="A0AAX2GY77"/>
<evidence type="ECO:0000256" key="1">
    <source>
        <dbReference type="ARBA" id="ARBA00004651"/>
    </source>
</evidence>
<reference evidence="9 11" key="1">
    <citation type="submission" date="2016-02" db="EMBL/GenBank/DDBJ databases">
        <authorList>
            <person name="Holder M.E."/>
            <person name="Ajami N.J."/>
            <person name="Petrosino J.F."/>
        </authorList>
    </citation>
    <scope>NUCLEOTIDE SEQUENCE [LARGE SCALE GENOMIC DNA]</scope>
    <source>
        <strain evidence="9 11">CCUG 32990</strain>
    </source>
</reference>
<keyword evidence="4 7" id="KW-1133">Transmembrane helix</keyword>